<dbReference type="EMBL" id="BGPR01056250">
    <property type="protein sequence ID" value="GBO32766.1"/>
    <property type="molecule type" value="Genomic_DNA"/>
</dbReference>
<proteinExistence type="predicted"/>
<gene>
    <name evidence="1" type="ORF">AVEN_249384_1</name>
</gene>
<dbReference type="Proteomes" id="UP000499080">
    <property type="component" value="Unassembled WGS sequence"/>
</dbReference>
<sequence>MRGLTTESAPLSPCFCVTPAGGGLTNDAKFGAASILSGSSVESGFEHYAFQARGRDFTTWPPLPHITLRPTEY</sequence>
<feature type="non-terminal residue" evidence="1">
    <location>
        <position position="73"/>
    </location>
</feature>
<evidence type="ECO:0000313" key="1">
    <source>
        <dbReference type="EMBL" id="GBO32766.1"/>
    </source>
</evidence>
<evidence type="ECO:0000313" key="2">
    <source>
        <dbReference type="Proteomes" id="UP000499080"/>
    </source>
</evidence>
<dbReference type="AlphaFoldDB" id="A0A4Y2W8D7"/>
<organism evidence="1 2">
    <name type="scientific">Araneus ventricosus</name>
    <name type="common">Orbweaver spider</name>
    <name type="synonym">Epeira ventricosa</name>
    <dbReference type="NCBI Taxonomy" id="182803"/>
    <lineage>
        <taxon>Eukaryota</taxon>
        <taxon>Metazoa</taxon>
        <taxon>Ecdysozoa</taxon>
        <taxon>Arthropoda</taxon>
        <taxon>Chelicerata</taxon>
        <taxon>Arachnida</taxon>
        <taxon>Araneae</taxon>
        <taxon>Araneomorphae</taxon>
        <taxon>Entelegynae</taxon>
        <taxon>Araneoidea</taxon>
        <taxon>Araneidae</taxon>
        <taxon>Araneus</taxon>
    </lineage>
</organism>
<protein>
    <submittedName>
        <fullName evidence="1">Uncharacterized protein</fullName>
    </submittedName>
</protein>
<name>A0A4Y2W8D7_ARAVE</name>
<keyword evidence="2" id="KW-1185">Reference proteome</keyword>
<reference evidence="1 2" key="1">
    <citation type="journal article" date="2019" name="Sci. Rep.">
        <title>Orb-weaving spider Araneus ventricosus genome elucidates the spidroin gene catalogue.</title>
        <authorList>
            <person name="Kono N."/>
            <person name="Nakamura H."/>
            <person name="Ohtoshi R."/>
            <person name="Moran D.A.P."/>
            <person name="Shinohara A."/>
            <person name="Yoshida Y."/>
            <person name="Fujiwara M."/>
            <person name="Mori M."/>
            <person name="Tomita M."/>
            <person name="Arakawa K."/>
        </authorList>
    </citation>
    <scope>NUCLEOTIDE SEQUENCE [LARGE SCALE GENOMIC DNA]</scope>
</reference>
<accession>A0A4Y2W8D7</accession>
<comment type="caution">
    <text evidence="1">The sequence shown here is derived from an EMBL/GenBank/DDBJ whole genome shotgun (WGS) entry which is preliminary data.</text>
</comment>